<organism evidence="1">
    <name type="scientific">marine sediment metagenome</name>
    <dbReference type="NCBI Taxonomy" id="412755"/>
    <lineage>
        <taxon>unclassified sequences</taxon>
        <taxon>metagenomes</taxon>
        <taxon>ecological metagenomes</taxon>
    </lineage>
</organism>
<dbReference type="AlphaFoldDB" id="A0A0F8Y7Z4"/>
<reference evidence="1" key="1">
    <citation type="journal article" date="2015" name="Nature">
        <title>Complex archaea that bridge the gap between prokaryotes and eukaryotes.</title>
        <authorList>
            <person name="Spang A."/>
            <person name="Saw J.H."/>
            <person name="Jorgensen S.L."/>
            <person name="Zaremba-Niedzwiedzka K."/>
            <person name="Martijn J."/>
            <person name="Lind A.E."/>
            <person name="van Eijk R."/>
            <person name="Schleper C."/>
            <person name="Guy L."/>
            <person name="Ettema T.J."/>
        </authorList>
    </citation>
    <scope>NUCLEOTIDE SEQUENCE</scope>
</reference>
<gene>
    <name evidence="1" type="ORF">LCGC14_2853260</name>
</gene>
<proteinExistence type="predicted"/>
<accession>A0A0F8Y7Z4</accession>
<comment type="caution">
    <text evidence="1">The sequence shown here is derived from an EMBL/GenBank/DDBJ whole genome shotgun (WGS) entry which is preliminary data.</text>
</comment>
<name>A0A0F8Y7Z4_9ZZZZ</name>
<sequence>MKWNARVFTNVTFDFEIEADTENEVKERIEKYLAYVSGGKPEGQSLSVKTKADDELTGIFVQEAEIEDVYELDTV</sequence>
<protein>
    <submittedName>
        <fullName evidence="1">Uncharacterized protein</fullName>
    </submittedName>
</protein>
<dbReference type="EMBL" id="LAZR01054940">
    <property type="protein sequence ID" value="KKK77473.1"/>
    <property type="molecule type" value="Genomic_DNA"/>
</dbReference>
<evidence type="ECO:0000313" key="1">
    <source>
        <dbReference type="EMBL" id="KKK77473.1"/>
    </source>
</evidence>